<name>K2BV29_9BACT</name>
<protein>
    <submittedName>
        <fullName evidence="1">Uncharacterized protein</fullName>
    </submittedName>
</protein>
<accession>K2BV29</accession>
<organism evidence="1">
    <name type="scientific">uncultured bacterium</name>
    <name type="common">gcode 4</name>
    <dbReference type="NCBI Taxonomy" id="1234023"/>
    <lineage>
        <taxon>Bacteria</taxon>
        <taxon>environmental samples</taxon>
    </lineage>
</organism>
<reference evidence="1" key="1">
    <citation type="journal article" date="2012" name="Science">
        <title>Fermentation, hydrogen, and sulfur metabolism in multiple uncultivated bacterial phyla.</title>
        <authorList>
            <person name="Wrighton K.C."/>
            <person name="Thomas B.C."/>
            <person name="Sharon I."/>
            <person name="Miller C.S."/>
            <person name="Castelle C.J."/>
            <person name="VerBerkmoes N.C."/>
            <person name="Wilkins M.J."/>
            <person name="Hettich R.L."/>
            <person name="Lipton M.S."/>
            <person name="Williams K.H."/>
            <person name="Long P.E."/>
            <person name="Banfield J.F."/>
        </authorList>
    </citation>
    <scope>NUCLEOTIDE SEQUENCE [LARGE SCALE GENOMIC DNA]</scope>
</reference>
<dbReference type="EMBL" id="AMFJ01021652">
    <property type="protein sequence ID" value="EKD66089.1"/>
    <property type="molecule type" value="Genomic_DNA"/>
</dbReference>
<dbReference type="AlphaFoldDB" id="K2BV29"/>
<gene>
    <name evidence="1" type="ORF">ACD_49C00066G0013</name>
</gene>
<proteinExistence type="predicted"/>
<comment type="caution">
    <text evidence="1">The sequence shown here is derived from an EMBL/GenBank/DDBJ whole genome shotgun (WGS) entry which is preliminary data.</text>
</comment>
<sequence length="34" mass="4009">MNIIKTKYFLKQLENVTSADIIKAKEEVLKELEK</sequence>
<evidence type="ECO:0000313" key="1">
    <source>
        <dbReference type="EMBL" id="EKD66089.1"/>
    </source>
</evidence>